<keyword evidence="4" id="KW-0804">Transcription</keyword>
<dbReference type="SUPFAM" id="SSF49879">
    <property type="entry name" value="SMAD/FHA domain"/>
    <property type="match status" value="1"/>
</dbReference>
<dbReference type="InterPro" id="IPR001766">
    <property type="entry name" value="Fork_head_dom"/>
</dbReference>
<dbReference type="PROSITE" id="PS00657">
    <property type="entry name" value="FORK_HEAD_1"/>
    <property type="match status" value="1"/>
</dbReference>
<dbReference type="InterPro" id="IPR030456">
    <property type="entry name" value="TF_fork_head_CS_2"/>
</dbReference>
<dbReference type="Gene3D" id="1.10.10.10">
    <property type="entry name" value="Winged helix-like DNA-binding domain superfamily/Winged helix DNA-binding domain"/>
    <property type="match status" value="1"/>
</dbReference>
<organism evidence="10 11">
    <name type="scientific">Ceratocystis fimbriata CBS 114723</name>
    <dbReference type="NCBI Taxonomy" id="1035309"/>
    <lineage>
        <taxon>Eukaryota</taxon>
        <taxon>Fungi</taxon>
        <taxon>Dikarya</taxon>
        <taxon>Ascomycota</taxon>
        <taxon>Pezizomycotina</taxon>
        <taxon>Sordariomycetes</taxon>
        <taxon>Hypocreomycetidae</taxon>
        <taxon>Microascales</taxon>
        <taxon>Ceratocystidaceae</taxon>
        <taxon>Ceratocystis</taxon>
    </lineage>
</organism>
<evidence type="ECO:0000313" key="11">
    <source>
        <dbReference type="Proteomes" id="UP000222788"/>
    </source>
</evidence>
<dbReference type="OrthoDB" id="5954824at2759"/>
<keyword evidence="2" id="KW-0805">Transcription regulation</keyword>
<evidence type="ECO:0000256" key="6">
    <source>
        <dbReference type="PROSITE-ProRule" id="PRU00089"/>
    </source>
</evidence>
<feature type="compositionally biased region" description="Basic and acidic residues" evidence="7">
    <location>
        <begin position="720"/>
        <end position="731"/>
    </location>
</feature>
<evidence type="ECO:0000256" key="3">
    <source>
        <dbReference type="ARBA" id="ARBA00023125"/>
    </source>
</evidence>
<feature type="compositionally biased region" description="Polar residues" evidence="7">
    <location>
        <begin position="508"/>
        <end position="520"/>
    </location>
</feature>
<evidence type="ECO:0000256" key="2">
    <source>
        <dbReference type="ARBA" id="ARBA00023015"/>
    </source>
</evidence>
<dbReference type="InterPro" id="IPR036390">
    <property type="entry name" value="WH_DNA-bd_sf"/>
</dbReference>
<evidence type="ECO:0000313" key="10">
    <source>
        <dbReference type="EMBL" id="PHH52226.1"/>
    </source>
</evidence>
<feature type="compositionally biased region" description="Polar residues" evidence="7">
    <location>
        <begin position="639"/>
        <end position="653"/>
    </location>
</feature>
<accession>A0A2C5X278</accession>
<protein>
    <submittedName>
        <fullName evidence="10">Fork-head transcriptional regulator 2</fullName>
    </submittedName>
</protein>
<dbReference type="GO" id="GO:0005634">
    <property type="term" value="C:nucleus"/>
    <property type="evidence" value="ECO:0007669"/>
    <property type="project" value="UniProtKB-SubCell"/>
</dbReference>
<dbReference type="SMART" id="SM00339">
    <property type="entry name" value="FH"/>
    <property type="match status" value="1"/>
</dbReference>
<feature type="domain" description="Fork-head" evidence="9">
    <location>
        <begin position="374"/>
        <end position="470"/>
    </location>
</feature>
<proteinExistence type="predicted"/>
<dbReference type="PROSITE" id="PS50039">
    <property type="entry name" value="FORK_HEAD_3"/>
    <property type="match status" value="1"/>
</dbReference>
<feature type="compositionally biased region" description="Polar residues" evidence="7">
    <location>
        <begin position="335"/>
        <end position="344"/>
    </location>
</feature>
<feature type="region of interest" description="Disordered" evidence="7">
    <location>
        <begin position="670"/>
        <end position="731"/>
    </location>
</feature>
<evidence type="ECO:0000259" key="8">
    <source>
        <dbReference type="PROSITE" id="PS50006"/>
    </source>
</evidence>
<evidence type="ECO:0000256" key="7">
    <source>
        <dbReference type="SAM" id="MobiDB-lite"/>
    </source>
</evidence>
<name>A0A2C5X278_9PEZI</name>
<keyword evidence="5 6" id="KW-0539">Nucleus</keyword>
<dbReference type="CDD" id="cd22701">
    <property type="entry name" value="FHA_FKH1-like"/>
    <property type="match status" value="1"/>
</dbReference>
<feature type="compositionally biased region" description="Polar residues" evidence="7">
    <location>
        <begin position="553"/>
        <end position="577"/>
    </location>
</feature>
<dbReference type="Pfam" id="PF00250">
    <property type="entry name" value="Forkhead"/>
    <property type="match status" value="1"/>
</dbReference>
<feature type="region of interest" description="Disordered" evidence="7">
    <location>
        <begin position="464"/>
        <end position="654"/>
    </location>
</feature>
<dbReference type="PRINTS" id="PR00053">
    <property type="entry name" value="FORKHEAD"/>
</dbReference>
<dbReference type="AlphaFoldDB" id="A0A2C5X278"/>
<dbReference type="SMART" id="SM00240">
    <property type="entry name" value="FHA"/>
    <property type="match status" value="1"/>
</dbReference>
<comment type="caution">
    <text evidence="10">The sequence shown here is derived from an EMBL/GenBank/DDBJ whole genome shotgun (WGS) entry which is preliminary data.</text>
</comment>
<reference evidence="10 11" key="2">
    <citation type="journal article" date="2013" name="IMA Fungus">
        <title>IMA Genome-F 1: Ceratocystis fimbriata: Draft nuclear genome sequence for the plant pathogen, Ceratocystis fimbriata.</title>
        <authorList>
            <person name="Wilken P.M."/>
            <person name="Steenkamp E.T."/>
            <person name="Wingfield M.J."/>
            <person name="de Beer Z.W."/>
            <person name="Wingfield B.D."/>
        </authorList>
    </citation>
    <scope>NUCLEOTIDE SEQUENCE [LARGE SCALE GENOMIC DNA]</scope>
    <source>
        <strain evidence="10 11">CBS 114723</strain>
    </source>
</reference>
<feature type="domain" description="FHA" evidence="8">
    <location>
        <begin position="138"/>
        <end position="216"/>
    </location>
</feature>
<evidence type="ECO:0000259" key="9">
    <source>
        <dbReference type="PROSITE" id="PS50039"/>
    </source>
</evidence>
<comment type="subcellular location">
    <subcellularLocation>
        <location evidence="1 6">Nucleus</location>
    </subcellularLocation>
</comment>
<dbReference type="GO" id="GO:0000978">
    <property type="term" value="F:RNA polymerase II cis-regulatory region sequence-specific DNA binding"/>
    <property type="evidence" value="ECO:0007669"/>
    <property type="project" value="TreeGrafter"/>
</dbReference>
<evidence type="ECO:0000256" key="1">
    <source>
        <dbReference type="ARBA" id="ARBA00004123"/>
    </source>
</evidence>
<dbReference type="SUPFAM" id="SSF46785">
    <property type="entry name" value="Winged helix' DNA-binding domain"/>
    <property type="match status" value="1"/>
</dbReference>
<dbReference type="InterPro" id="IPR018122">
    <property type="entry name" value="TF_fork_head_CS_1"/>
</dbReference>
<feature type="region of interest" description="Disordered" evidence="7">
    <location>
        <begin position="269"/>
        <end position="360"/>
    </location>
</feature>
<evidence type="ECO:0000256" key="5">
    <source>
        <dbReference type="ARBA" id="ARBA00023242"/>
    </source>
</evidence>
<gene>
    <name evidence="10" type="primary">FKH2</name>
    <name evidence="10" type="ORF">CFIMG_003330RA</name>
</gene>
<feature type="compositionally biased region" description="Polar residues" evidence="7">
    <location>
        <begin position="585"/>
        <end position="624"/>
    </location>
</feature>
<dbReference type="InterPro" id="IPR036388">
    <property type="entry name" value="WH-like_DNA-bd_sf"/>
</dbReference>
<evidence type="ECO:0000256" key="4">
    <source>
        <dbReference type="ARBA" id="ARBA00023163"/>
    </source>
</evidence>
<dbReference type="PROSITE" id="PS50006">
    <property type="entry name" value="FHA_DOMAIN"/>
    <property type="match status" value="1"/>
</dbReference>
<dbReference type="GO" id="GO:0000981">
    <property type="term" value="F:DNA-binding transcription factor activity, RNA polymerase II-specific"/>
    <property type="evidence" value="ECO:0007669"/>
    <property type="project" value="TreeGrafter"/>
</dbReference>
<dbReference type="Proteomes" id="UP000222788">
    <property type="component" value="Unassembled WGS sequence"/>
</dbReference>
<keyword evidence="3 6" id="KW-0238">DNA-binding</keyword>
<dbReference type="PROSITE" id="PS00658">
    <property type="entry name" value="FORK_HEAD_2"/>
    <property type="match status" value="1"/>
</dbReference>
<dbReference type="InterPro" id="IPR000253">
    <property type="entry name" value="FHA_dom"/>
</dbReference>
<feature type="compositionally biased region" description="Polar residues" evidence="7">
    <location>
        <begin position="672"/>
        <end position="683"/>
    </location>
</feature>
<dbReference type="FunFam" id="1.10.10.10:FF:000030">
    <property type="entry name" value="Forkhead box protein K2"/>
    <property type="match status" value="1"/>
</dbReference>
<keyword evidence="11" id="KW-1185">Reference proteome</keyword>
<dbReference type="Gene3D" id="2.60.200.20">
    <property type="match status" value="1"/>
</dbReference>
<dbReference type="EMBL" id="APWK03000073">
    <property type="protein sequence ID" value="PHH52226.1"/>
    <property type="molecule type" value="Genomic_DNA"/>
</dbReference>
<dbReference type="PANTHER" id="PTHR45881:SF1">
    <property type="entry name" value="FORK HEAD PROTEIN HOMOLOG 2"/>
    <property type="match status" value="1"/>
</dbReference>
<feature type="DNA-binding region" description="Fork-head" evidence="6">
    <location>
        <begin position="374"/>
        <end position="470"/>
    </location>
</feature>
<dbReference type="InterPro" id="IPR008984">
    <property type="entry name" value="SMAD_FHA_dom_sf"/>
</dbReference>
<dbReference type="CDD" id="cd00059">
    <property type="entry name" value="FH_FOX"/>
    <property type="match status" value="1"/>
</dbReference>
<reference evidence="10 11" key="1">
    <citation type="journal article" date="2013" name="Fungal Biol.">
        <title>Analysis of microsatellite markers in the genome of the plant pathogen Ceratocystis fimbriata.</title>
        <authorList>
            <person name="Simpson M.C."/>
            <person name="Wilken P.M."/>
            <person name="Coetzee M.P."/>
            <person name="Wingfield M.J."/>
            <person name="Wingfield B.D."/>
        </authorList>
    </citation>
    <scope>NUCLEOTIDE SEQUENCE [LARGE SCALE GENOMIC DNA]</scope>
    <source>
        <strain evidence="10 11">CBS 114723</strain>
    </source>
</reference>
<sequence length="792" mass="84699">MAPSSTTRGQRSRANSKREAAAPTISVSAAPDIETPSRPPKRRKKVDDLPSQAAAPTDDDDDENNDTHLTADTSAADEPDGDQLVSQIVQHLVCPKENPVQASKDHSNQIHESNKDGVKAYAKIAAQDWTFYVTKLEIKIGRSSDASILTAAATTASDAPAPQSETTKSEDLVHIDLGPSKTVSRQHALIFFNSEAEQWYLNVKGRNGAKVDGSVLKLGTSKALKSGNVIEIGGVEMMFVLPSEISPLHIHDTFRRRAGLATVSRLPAVSTPARQLPSSSSSSLSHNPNLETPLPRSSSATARSVSRDLSHSSAQTLTFQQPIAPAPVDYRRPGTPTSSRNNLLATPRLGIPPSTPISGPSDIDLSLDENRHIKPQYSYAQMITQAIINTPDEKLNLNGIYNYITDQYAYYRHQPSAGWQNSIRHNLSLNKSFDKVARSTDEPGKGMKWQIVAEAREDMIRSAYRGGRGGHRGSSVPSSPSQLNYITHGPRDMAASSRKRRLSPIHSPPSSGLTPAQSTPDRAGRRRGPLGSAVAVDGSPLPRPRQRKPVPSSAASYQTTPQSLSSLKEISQQNHQEQPPPAPSQGHSLPRQNEPPASSQQTLIAPRSPTLTSSYLQEDGSSFVTPAPPRVHPRLAPPSTVQRPSQYMPTSSPAPFWKYIDIGSTPLRSMLNFDSSPSRQPSGTVGAMGGDSSPPRLGDNSPTKGRGPINATPSISVSKAVEDQETDHTKDAVAASAVVAAAVNGGGAPRASPSDEEEETFDLAKGFQSIGSFHASAPPVLGRGLQLAPGQK</sequence>
<dbReference type="PANTHER" id="PTHR45881">
    <property type="entry name" value="CHECKPOINT SUPPRESSOR 1-LIKE, ISOFORM A-RELATED"/>
    <property type="match status" value="1"/>
</dbReference>
<feature type="compositionally biased region" description="Polar residues" evidence="7">
    <location>
        <begin position="311"/>
        <end position="321"/>
    </location>
</feature>
<dbReference type="STRING" id="1035309.A0A2C5X278"/>
<feature type="region of interest" description="Disordered" evidence="7">
    <location>
        <begin position="1"/>
        <end position="80"/>
    </location>
</feature>
<dbReference type="Pfam" id="PF00498">
    <property type="entry name" value="FHA"/>
    <property type="match status" value="1"/>
</dbReference>